<dbReference type="Proteomes" id="UP000783686">
    <property type="component" value="Unassembled WGS sequence"/>
</dbReference>
<dbReference type="Proteomes" id="UP000614601">
    <property type="component" value="Unassembled WGS sequence"/>
</dbReference>
<gene>
    <name evidence="3" type="ORF">BOKJ2_LOCUS12778</name>
</gene>
<comment type="caution">
    <text evidence="3">The sequence shown here is derived from an EMBL/GenBank/DDBJ whole genome shotgun (WGS) entry which is preliminary data.</text>
</comment>
<sequence length="106" mass="12174">MWCLNTILDFLFFLWDLINQKLFGKSKKGKKKQRTEKKKEKTSDKEENVVKVDDKAPEKQPVRAISPNAPTVFEDINGAVKPALCNLGKKSKDKKKKLLAKKDKTQ</sequence>
<dbReference type="AlphaFoldDB" id="A0A811LKK2"/>
<evidence type="ECO:0000256" key="2">
    <source>
        <dbReference type="SAM" id="SignalP"/>
    </source>
</evidence>
<dbReference type="EMBL" id="CAJFDH010000006">
    <property type="protein sequence ID" value="CAD5228638.1"/>
    <property type="molecule type" value="Genomic_DNA"/>
</dbReference>
<keyword evidence="2" id="KW-0732">Signal</keyword>
<feature type="signal peptide" evidence="2">
    <location>
        <begin position="1"/>
        <end position="20"/>
    </location>
</feature>
<evidence type="ECO:0000313" key="4">
    <source>
        <dbReference type="Proteomes" id="UP000614601"/>
    </source>
</evidence>
<evidence type="ECO:0000313" key="3">
    <source>
        <dbReference type="EMBL" id="CAD5228638.1"/>
    </source>
</evidence>
<name>A0A811LKK2_9BILA</name>
<dbReference type="EMBL" id="CAJFCW020000006">
    <property type="protein sequence ID" value="CAG9124784.1"/>
    <property type="molecule type" value="Genomic_DNA"/>
</dbReference>
<protein>
    <submittedName>
        <fullName evidence="3">Uncharacterized protein</fullName>
    </submittedName>
</protein>
<reference evidence="3" key="1">
    <citation type="submission" date="2020-09" db="EMBL/GenBank/DDBJ databases">
        <authorList>
            <person name="Kikuchi T."/>
        </authorList>
    </citation>
    <scope>NUCLEOTIDE SEQUENCE</scope>
    <source>
        <strain evidence="3">SH1</strain>
    </source>
</reference>
<keyword evidence="4" id="KW-1185">Reference proteome</keyword>
<feature type="compositionally biased region" description="Basic residues" evidence="1">
    <location>
        <begin position="25"/>
        <end position="36"/>
    </location>
</feature>
<evidence type="ECO:0000256" key="1">
    <source>
        <dbReference type="SAM" id="MobiDB-lite"/>
    </source>
</evidence>
<feature type="region of interest" description="Disordered" evidence="1">
    <location>
        <begin position="25"/>
        <end position="58"/>
    </location>
</feature>
<feature type="compositionally biased region" description="Basic and acidic residues" evidence="1">
    <location>
        <begin position="37"/>
        <end position="58"/>
    </location>
</feature>
<organism evidence="3 4">
    <name type="scientific">Bursaphelenchus okinawaensis</name>
    <dbReference type="NCBI Taxonomy" id="465554"/>
    <lineage>
        <taxon>Eukaryota</taxon>
        <taxon>Metazoa</taxon>
        <taxon>Ecdysozoa</taxon>
        <taxon>Nematoda</taxon>
        <taxon>Chromadorea</taxon>
        <taxon>Rhabditida</taxon>
        <taxon>Tylenchina</taxon>
        <taxon>Tylenchomorpha</taxon>
        <taxon>Aphelenchoidea</taxon>
        <taxon>Aphelenchoididae</taxon>
        <taxon>Bursaphelenchus</taxon>
    </lineage>
</organism>
<proteinExistence type="predicted"/>
<accession>A0A811LKK2</accession>
<feature type="chain" id="PRO_5035682029" evidence="2">
    <location>
        <begin position="21"/>
        <end position="106"/>
    </location>
</feature>